<dbReference type="RefSeq" id="WP_106870897.1">
    <property type="nucleotide sequence ID" value="NZ_CP053841.1"/>
</dbReference>
<accession>A0A2P8R166</accession>
<evidence type="ECO:0000256" key="2">
    <source>
        <dbReference type="ARBA" id="ARBA00022722"/>
    </source>
</evidence>
<keyword evidence="2 5" id="KW-0540">Nuclease</keyword>
<dbReference type="CDD" id="cd04489">
    <property type="entry name" value="ExoVII_LU_OBF"/>
    <property type="match status" value="1"/>
</dbReference>
<comment type="function">
    <text evidence="5">Bidirectionally degrades single-stranded DNA into large acid-insoluble oligonucleotides, which are then degraded further into small acid-soluble oligonucleotides.</text>
</comment>
<dbReference type="HAMAP" id="MF_00378">
    <property type="entry name" value="Exonuc_7_L"/>
    <property type="match status" value="1"/>
</dbReference>
<evidence type="ECO:0000256" key="6">
    <source>
        <dbReference type="RuleBase" id="RU004355"/>
    </source>
</evidence>
<dbReference type="PANTHER" id="PTHR30008:SF0">
    <property type="entry name" value="EXODEOXYRIBONUCLEASE 7 LARGE SUBUNIT"/>
    <property type="match status" value="1"/>
</dbReference>
<dbReference type="Pfam" id="PF13742">
    <property type="entry name" value="tRNA_anti_2"/>
    <property type="match status" value="1"/>
</dbReference>
<keyword evidence="10" id="KW-1185">Reference proteome</keyword>
<dbReference type="AlphaFoldDB" id="A0A2P8R166"/>
<comment type="subcellular location">
    <subcellularLocation>
        <location evidence="5 6">Cytoplasm</location>
    </subcellularLocation>
</comment>
<dbReference type="InterPro" id="IPR020579">
    <property type="entry name" value="Exonuc_VII_lsu_C"/>
</dbReference>
<reference evidence="10" key="1">
    <citation type="submission" date="2017-10" db="EMBL/GenBank/DDBJ databases">
        <title>Campylobacter species from seals.</title>
        <authorList>
            <person name="Gilbert M.J."/>
            <person name="Zomer A.L."/>
            <person name="Timmerman A.J."/>
            <person name="Duim B."/>
            <person name="Wagenaar J.A."/>
        </authorList>
    </citation>
    <scope>NUCLEOTIDE SEQUENCE [LARGE SCALE GENOMIC DNA]</scope>
    <source>
        <strain evidence="10">17S00004-5</strain>
    </source>
</reference>
<keyword evidence="1 5" id="KW-0963">Cytoplasm</keyword>
<protein>
    <recommendedName>
        <fullName evidence="5">Exodeoxyribonuclease 7 large subunit</fullName>
        <ecNumber evidence="5">3.1.11.6</ecNumber>
    </recommendedName>
    <alternativeName>
        <fullName evidence="5">Exodeoxyribonuclease VII large subunit</fullName>
        <shortName evidence="5">Exonuclease VII large subunit</shortName>
    </alternativeName>
</protein>
<dbReference type="InterPro" id="IPR003753">
    <property type="entry name" value="Exonuc_VII_L"/>
</dbReference>
<comment type="caution">
    <text evidence="9">The sequence shown here is derived from an EMBL/GenBank/DDBJ whole genome shotgun (WGS) entry which is preliminary data.</text>
</comment>
<comment type="similarity">
    <text evidence="5 6">Belongs to the XseA family.</text>
</comment>
<dbReference type="NCBIfam" id="TIGR00237">
    <property type="entry name" value="xseA"/>
    <property type="match status" value="1"/>
</dbReference>
<dbReference type="EC" id="3.1.11.6" evidence="5"/>
<evidence type="ECO:0000259" key="8">
    <source>
        <dbReference type="Pfam" id="PF13742"/>
    </source>
</evidence>
<keyword evidence="4 5" id="KW-0269">Exonuclease</keyword>
<keyword evidence="3 5" id="KW-0378">Hydrolase</keyword>
<dbReference type="GO" id="GO:0003676">
    <property type="term" value="F:nucleic acid binding"/>
    <property type="evidence" value="ECO:0007669"/>
    <property type="project" value="InterPro"/>
</dbReference>
<comment type="catalytic activity">
    <reaction evidence="5 6">
        <text>Exonucleolytic cleavage in either 5'- to 3'- or 3'- to 5'-direction to yield nucleoside 5'-phosphates.</text>
        <dbReference type="EC" id="3.1.11.6"/>
    </reaction>
</comment>
<dbReference type="PANTHER" id="PTHR30008">
    <property type="entry name" value="EXODEOXYRIBONUCLEASE 7 LARGE SUBUNIT"/>
    <property type="match status" value="1"/>
</dbReference>
<gene>
    <name evidence="5" type="primary">xseA</name>
    <name evidence="9" type="ORF">CQ405_04065</name>
</gene>
<evidence type="ECO:0000313" key="10">
    <source>
        <dbReference type="Proteomes" id="UP000240535"/>
    </source>
</evidence>
<feature type="domain" description="OB-fold nucleic acid binding" evidence="8">
    <location>
        <begin position="3"/>
        <end position="97"/>
    </location>
</feature>
<sequence>MILSVSELNEQVKSLLEISYANIEVKGEISRLTKNQSSKHWYFTLKDAKGSISCAMFRFNNQKIKFDVVDGMEVVVSAKVSLYVPSGSYQLIVNSMRVEGVGDLELAFNQLKEKLEKEGLFDLKYKKILPSFPKKVAIVTSITSAAYQDIIKTARHRYNLCSIHTYNSLMQGDEAANFIIQALKKADNNNYDAIIIARGGGSKEDLWCFNDERLAREVFAAKTPIISAIGHEIDYTILDFVSDHRSATPTASIIDLMPDKDGIIQWLDIKYIDYRNELLKKLENRTNRLKNLKSNFKNVAIGKKIELNLLNLKNSKQNFENLFKNKILKLENDLRTKELILEEKNQFFKITKNLVQIKKDGKIINLDCLKSGDEISLYSQNSSKKAVIK</sequence>
<dbReference type="OrthoDB" id="9802795at2"/>
<evidence type="ECO:0000256" key="3">
    <source>
        <dbReference type="ARBA" id="ARBA00022801"/>
    </source>
</evidence>
<dbReference type="Proteomes" id="UP000240535">
    <property type="component" value="Unassembled WGS sequence"/>
</dbReference>
<proteinExistence type="inferred from homology"/>
<dbReference type="Pfam" id="PF02601">
    <property type="entry name" value="Exonuc_VII_L"/>
    <property type="match status" value="1"/>
</dbReference>
<feature type="domain" description="Exonuclease VII large subunit C-terminal" evidence="7">
    <location>
        <begin position="120"/>
        <end position="346"/>
    </location>
</feature>
<evidence type="ECO:0000259" key="7">
    <source>
        <dbReference type="Pfam" id="PF02601"/>
    </source>
</evidence>
<dbReference type="GO" id="GO:0009318">
    <property type="term" value="C:exodeoxyribonuclease VII complex"/>
    <property type="evidence" value="ECO:0007669"/>
    <property type="project" value="UniProtKB-UniRule"/>
</dbReference>
<dbReference type="EMBL" id="PDHH01000003">
    <property type="protein sequence ID" value="PSM52238.1"/>
    <property type="molecule type" value="Genomic_DNA"/>
</dbReference>
<evidence type="ECO:0000313" key="9">
    <source>
        <dbReference type="EMBL" id="PSM52238.1"/>
    </source>
</evidence>
<dbReference type="GO" id="GO:0005737">
    <property type="term" value="C:cytoplasm"/>
    <property type="evidence" value="ECO:0007669"/>
    <property type="project" value="UniProtKB-SubCell"/>
</dbReference>
<dbReference type="GO" id="GO:0006308">
    <property type="term" value="P:DNA catabolic process"/>
    <property type="evidence" value="ECO:0007669"/>
    <property type="project" value="UniProtKB-UniRule"/>
</dbReference>
<comment type="subunit">
    <text evidence="5">Heterooligomer composed of large and small subunits.</text>
</comment>
<name>A0A2P8R166_9BACT</name>
<organism evidence="9 10">
    <name type="scientific">Campylobacter blaseri</name>
    <dbReference type="NCBI Taxonomy" id="2042961"/>
    <lineage>
        <taxon>Bacteria</taxon>
        <taxon>Pseudomonadati</taxon>
        <taxon>Campylobacterota</taxon>
        <taxon>Epsilonproteobacteria</taxon>
        <taxon>Campylobacterales</taxon>
        <taxon>Campylobacteraceae</taxon>
        <taxon>Campylobacter</taxon>
    </lineage>
</organism>
<dbReference type="GO" id="GO:0008855">
    <property type="term" value="F:exodeoxyribonuclease VII activity"/>
    <property type="evidence" value="ECO:0007669"/>
    <property type="project" value="UniProtKB-UniRule"/>
</dbReference>
<evidence type="ECO:0000256" key="1">
    <source>
        <dbReference type="ARBA" id="ARBA00022490"/>
    </source>
</evidence>
<dbReference type="InterPro" id="IPR025824">
    <property type="entry name" value="OB-fold_nuc-bd_dom"/>
</dbReference>
<evidence type="ECO:0000256" key="5">
    <source>
        <dbReference type="HAMAP-Rule" id="MF_00378"/>
    </source>
</evidence>
<evidence type="ECO:0000256" key="4">
    <source>
        <dbReference type="ARBA" id="ARBA00022839"/>
    </source>
</evidence>